<organism evidence="2 3">
    <name type="scientific">Borrelia hermsii (strain HS1 / DAH)</name>
    <dbReference type="NCBI Taxonomy" id="314723"/>
    <lineage>
        <taxon>Bacteria</taxon>
        <taxon>Pseudomonadati</taxon>
        <taxon>Spirochaetota</taxon>
        <taxon>Spirochaetia</taxon>
        <taxon>Spirochaetales</taxon>
        <taxon>Borreliaceae</taxon>
        <taxon>Borrelia</taxon>
    </lineage>
</organism>
<dbReference type="GeneID" id="71842842"/>
<evidence type="ECO:0008006" key="4">
    <source>
        <dbReference type="Google" id="ProtNLM"/>
    </source>
</evidence>
<proteinExistence type="inferred from homology"/>
<evidence type="ECO:0000313" key="2">
    <source>
        <dbReference type="EMBL" id="AAX16554.1"/>
    </source>
</evidence>
<accession>A0AA34R3D9</accession>
<reference evidence="3" key="1">
    <citation type="submission" date="2004-12" db="EMBL/GenBank/DDBJ databases">
        <title>The genome sequence of Borrelia hermsii and Borrelia turicatae: comparative analysis of two agents of endemic N. America relapsing fever.</title>
        <authorList>
            <person name="Porcella S.F."/>
            <person name="Raffel S.J."/>
            <person name="Schrumpf M.E."/>
            <person name="Montgomery B."/>
            <person name="Smith T."/>
            <person name="Schwan T.G."/>
        </authorList>
    </citation>
    <scope>NUCLEOTIDE SEQUENCE [LARGE SCALE GENOMIC DNA]</scope>
    <source>
        <strain evidence="3">HS1 / DAH</strain>
    </source>
</reference>
<dbReference type="RefSeq" id="WP_012421811.1">
    <property type="nucleotide sequence ID" value="NC_010673.1"/>
</dbReference>
<gene>
    <name evidence="2" type="ordered locus">BH0029</name>
</gene>
<dbReference type="PANTHER" id="PTHR35146">
    <property type="entry name" value="UPF0178 PROTEIN YAII"/>
    <property type="match status" value="1"/>
</dbReference>
<comment type="similarity">
    <text evidence="1">Belongs to the UPF0178 family.</text>
</comment>
<dbReference type="AlphaFoldDB" id="A0AA34R3D9"/>
<dbReference type="InterPro" id="IPR003791">
    <property type="entry name" value="UPF0178"/>
</dbReference>
<evidence type="ECO:0000256" key="1">
    <source>
        <dbReference type="ARBA" id="ARBA00008522"/>
    </source>
</evidence>
<protein>
    <recommendedName>
        <fullName evidence="4">Cytosolic protein</fullName>
    </recommendedName>
</protein>
<name>A0AA34R3D9_BORHD</name>
<evidence type="ECO:0000313" key="3">
    <source>
        <dbReference type="Proteomes" id="UP000008834"/>
    </source>
</evidence>
<dbReference type="EMBL" id="CP000048">
    <property type="protein sequence ID" value="AAX16554.1"/>
    <property type="molecule type" value="Genomic_DNA"/>
</dbReference>
<sequence length="143" mass="16829">MLNKIFVDADSCNLEIIKFLQNFVLNRNADLILVANRHLSLKMSKNTSVKVVSDVDSFILELVDKNSMVVTRDILFVKNLLDLQIKVMNDEGQVFDTNNINYLYFRSRLNINLGIKVKKYFHEEVNRVRYSNFAMNFHRLFFS</sequence>
<dbReference type="Proteomes" id="UP000008834">
    <property type="component" value="Chromosome"/>
</dbReference>
<dbReference type="KEGG" id="bhr:BH0029"/>
<dbReference type="Pfam" id="PF02639">
    <property type="entry name" value="DUF188"/>
    <property type="match status" value="1"/>
</dbReference>
<dbReference type="PANTHER" id="PTHR35146:SF1">
    <property type="entry name" value="UPF0178 PROTEIN YAII"/>
    <property type="match status" value="1"/>
</dbReference>